<feature type="domain" description="N-acetyltransferase" evidence="1">
    <location>
        <begin position="12"/>
        <end position="177"/>
    </location>
</feature>
<dbReference type="Pfam" id="PF13302">
    <property type="entry name" value="Acetyltransf_3"/>
    <property type="match status" value="2"/>
</dbReference>
<comment type="caution">
    <text evidence="2">The sequence shown here is derived from an EMBL/GenBank/DDBJ whole genome shotgun (WGS) entry which is preliminary data.</text>
</comment>
<evidence type="ECO:0000313" key="3">
    <source>
        <dbReference type="Proteomes" id="UP000645217"/>
    </source>
</evidence>
<proteinExistence type="predicted"/>
<dbReference type="GO" id="GO:0005737">
    <property type="term" value="C:cytoplasm"/>
    <property type="evidence" value="ECO:0007669"/>
    <property type="project" value="TreeGrafter"/>
</dbReference>
<sequence>MLPRDAVPAGPYLLRPLAEGDIDAIARACTDPEIVRFIPNIPVAYTPEDARRFVTETAPALWEAGGASFAVTDPATGEWLADFSLKPPDVRGNAEIGYLVAPWARGRGLATTVARVLTDWAFAQGIPRVELLADLENIASQRVAMAAGYRREGVQRGVGARRDGGRDDAVLFARVVTDPGTPERPYLPALPGGALTDGVVRLEPLSPGDLAAYHDMMCEPDVFARSVPPQAPDLAETRFRTRCARAWWLWGERAELAVRDAATGEFAGHLQLMNIVPPLAQGMIGYSLAGRFRGRGLMTRAVTLLAEWAFACTPLHRLVAGTAPDNVASQRVLERAGFVREAVIKKLLPGPDGTWHDDLQWVRLRG</sequence>
<dbReference type="GO" id="GO:1990189">
    <property type="term" value="F:protein N-terminal-serine acetyltransferase activity"/>
    <property type="evidence" value="ECO:0007669"/>
    <property type="project" value="TreeGrafter"/>
</dbReference>
<protein>
    <recommendedName>
        <fullName evidence="1">N-acetyltransferase domain-containing protein</fullName>
    </recommendedName>
</protein>
<accession>A0A917VVA6</accession>
<reference evidence="2" key="1">
    <citation type="journal article" date="2014" name="Int. J. Syst. Evol. Microbiol.">
        <title>Complete genome sequence of Corynebacterium casei LMG S-19264T (=DSM 44701T), isolated from a smear-ripened cheese.</title>
        <authorList>
            <consortium name="US DOE Joint Genome Institute (JGI-PGF)"/>
            <person name="Walter F."/>
            <person name="Albersmeier A."/>
            <person name="Kalinowski J."/>
            <person name="Ruckert C."/>
        </authorList>
    </citation>
    <scope>NUCLEOTIDE SEQUENCE</scope>
    <source>
        <strain evidence="2">JCM 13064</strain>
    </source>
</reference>
<dbReference type="InterPro" id="IPR016181">
    <property type="entry name" value="Acyl_CoA_acyltransferase"/>
</dbReference>
<evidence type="ECO:0000259" key="1">
    <source>
        <dbReference type="PROSITE" id="PS51186"/>
    </source>
</evidence>
<dbReference type="PANTHER" id="PTHR43441">
    <property type="entry name" value="RIBOSOMAL-PROTEIN-SERINE ACETYLTRANSFERASE"/>
    <property type="match status" value="1"/>
</dbReference>
<name>A0A917VVA6_9ACTN</name>
<gene>
    <name evidence="2" type="ORF">GCM10007964_69360</name>
</gene>
<dbReference type="Proteomes" id="UP000645217">
    <property type="component" value="Unassembled WGS sequence"/>
</dbReference>
<dbReference type="InterPro" id="IPR000182">
    <property type="entry name" value="GNAT_dom"/>
</dbReference>
<reference evidence="2" key="2">
    <citation type="submission" date="2020-09" db="EMBL/GenBank/DDBJ databases">
        <authorList>
            <person name="Sun Q."/>
            <person name="Ohkuma M."/>
        </authorList>
    </citation>
    <scope>NUCLEOTIDE SEQUENCE</scope>
    <source>
        <strain evidence="2">JCM 13064</strain>
    </source>
</reference>
<dbReference type="Gene3D" id="3.40.630.30">
    <property type="match status" value="2"/>
</dbReference>
<organism evidence="2 3">
    <name type="scientific">Sphaerisporangium melleum</name>
    <dbReference type="NCBI Taxonomy" id="321316"/>
    <lineage>
        <taxon>Bacteria</taxon>
        <taxon>Bacillati</taxon>
        <taxon>Actinomycetota</taxon>
        <taxon>Actinomycetes</taxon>
        <taxon>Streptosporangiales</taxon>
        <taxon>Streptosporangiaceae</taxon>
        <taxon>Sphaerisporangium</taxon>
    </lineage>
</organism>
<dbReference type="SUPFAM" id="SSF55729">
    <property type="entry name" value="Acyl-CoA N-acyltransferases (Nat)"/>
    <property type="match status" value="2"/>
</dbReference>
<feature type="domain" description="N-acetyltransferase" evidence="1">
    <location>
        <begin position="200"/>
        <end position="360"/>
    </location>
</feature>
<dbReference type="GO" id="GO:0008999">
    <property type="term" value="F:protein-N-terminal-alanine acetyltransferase activity"/>
    <property type="evidence" value="ECO:0007669"/>
    <property type="project" value="TreeGrafter"/>
</dbReference>
<dbReference type="AlphaFoldDB" id="A0A917VVA6"/>
<dbReference type="PANTHER" id="PTHR43441:SF10">
    <property type="entry name" value="ACETYLTRANSFERASE"/>
    <property type="match status" value="1"/>
</dbReference>
<dbReference type="RefSeq" id="WP_189167329.1">
    <property type="nucleotide sequence ID" value="NZ_BMNT01000057.1"/>
</dbReference>
<dbReference type="InterPro" id="IPR051908">
    <property type="entry name" value="Ribosomal_N-acetyltransferase"/>
</dbReference>
<dbReference type="EMBL" id="BMNT01000057">
    <property type="protein sequence ID" value="GGL17450.1"/>
    <property type="molecule type" value="Genomic_DNA"/>
</dbReference>
<keyword evidence="3" id="KW-1185">Reference proteome</keyword>
<dbReference type="PROSITE" id="PS51186">
    <property type="entry name" value="GNAT"/>
    <property type="match status" value="2"/>
</dbReference>
<evidence type="ECO:0000313" key="2">
    <source>
        <dbReference type="EMBL" id="GGL17450.1"/>
    </source>
</evidence>
<dbReference type="CDD" id="cd04301">
    <property type="entry name" value="NAT_SF"/>
    <property type="match status" value="1"/>
</dbReference>